<comment type="caution">
    <text evidence="1">The sequence shown here is derived from an EMBL/GenBank/DDBJ whole genome shotgun (WGS) entry which is preliminary data.</text>
</comment>
<protein>
    <submittedName>
        <fullName evidence="1">Uncharacterized protein</fullName>
    </submittedName>
</protein>
<accession>A0ABQ9WKL2</accession>
<sequence>MTTFNQKYLETNVALLQAEAGVSAANWNTAVGSRIKSTIQTRLNAFGLLNKQGCSPKRYSNSATAADADSIYRLLVDTVFPKVGPSEEMSRPQMGKMSNLCQTLSPLCTSNKRTCDTHSSKALC</sequence>
<name>A0ABQ9WKL2_9EUKA</name>
<gene>
    <name evidence="1" type="ORF">BLNAU_25078</name>
</gene>
<dbReference type="EMBL" id="JARBJD010000772">
    <property type="protein sequence ID" value="KAK2940010.1"/>
    <property type="molecule type" value="Genomic_DNA"/>
</dbReference>
<organism evidence="1 2">
    <name type="scientific">Blattamonas nauphoetae</name>
    <dbReference type="NCBI Taxonomy" id="2049346"/>
    <lineage>
        <taxon>Eukaryota</taxon>
        <taxon>Metamonada</taxon>
        <taxon>Preaxostyla</taxon>
        <taxon>Oxymonadida</taxon>
        <taxon>Blattamonas</taxon>
    </lineage>
</organism>
<keyword evidence="2" id="KW-1185">Reference proteome</keyword>
<reference evidence="1 2" key="1">
    <citation type="journal article" date="2022" name="bioRxiv">
        <title>Genomics of Preaxostyla Flagellates Illuminates Evolutionary Transitions and the Path Towards Mitochondrial Loss.</title>
        <authorList>
            <person name="Novak L.V.F."/>
            <person name="Treitli S.C."/>
            <person name="Pyrih J."/>
            <person name="Halakuc P."/>
            <person name="Pipaliya S.V."/>
            <person name="Vacek V."/>
            <person name="Brzon O."/>
            <person name="Soukal P."/>
            <person name="Eme L."/>
            <person name="Dacks J.B."/>
            <person name="Karnkowska A."/>
            <person name="Elias M."/>
            <person name="Hampl V."/>
        </authorList>
    </citation>
    <scope>NUCLEOTIDE SEQUENCE [LARGE SCALE GENOMIC DNA]</scope>
    <source>
        <strain evidence="1">NAU3</strain>
        <tissue evidence="1">Gut</tissue>
    </source>
</reference>
<evidence type="ECO:0000313" key="2">
    <source>
        <dbReference type="Proteomes" id="UP001281761"/>
    </source>
</evidence>
<proteinExistence type="predicted"/>
<evidence type="ECO:0000313" key="1">
    <source>
        <dbReference type="EMBL" id="KAK2940010.1"/>
    </source>
</evidence>
<dbReference type="Proteomes" id="UP001281761">
    <property type="component" value="Unassembled WGS sequence"/>
</dbReference>